<organism evidence="2 3">
    <name type="scientific">Plutella xylostella</name>
    <name type="common">Diamondback moth</name>
    <name type="synonym">Plutella maculipennis</name>
    <dbReference type="NCBI Taxonomy" id="51655"/>
    <lineage>
        <taxon>Eukaryota</taxon>
        <taxon>Metazoa</taxon>
        <taxon>Ecdysozoa</taxon>
        <taxon>Arthropoda</taxon>
        <taxon>Hexapoda</taxon>
        <taxon>Insecta</taxon>
        <taxon>Pterygota</taxon>
        <taxon>Neoptera</taxon>
        <taxon>Endopterygota</taxon>
        <taxon>Lepidoptera</taxon>
        <taxon>Glossata</taxon>
        <taxon>Ditrysia</taxon>
        <taxon>Yponomeutoidea</taxon>
        <taxon>Plutellidae</taxon>
        <taxon>Plutella</taxon>
    </lineage>
</organism>
<keyword evidence="3" id="KW-1185">Reference proteome</keyword>
<keyword evidence="1" id="KW-0812">Transmembrane</keyword>
<evidence type="ECO:0000313" key="2">
    <source>
        <dbReference type="EMBL" id="KAG7308418.1"/>
    </source>
</evidence>
<accession>A0ABQ7QTP5</accession>
<protein>
    <submittedName>
        <fullName evidence="2">Uncharacterized protein</fullName>
    </submittedName>
</protein>
<feature type="transmembrane region" description="Helical" evidence="1">
    <location>
        <begin position="28"/>
        <end position="46"/>
    </location>
</feature>
<name>A0ABQ7QTP5_PLUXY</name>
<comment type="caution">
    <text evidence="2">The sequence shown here is derived from an EMBL/GenBank/DDBJ whole genome shotgun (WGS) entry which is preliminary data.</text>
</comment>
<gene>
    <name evidence="2" type="ORF">JYU34_005618</name>
</gene>
<proteinExistence type="predicted"/>
<reference evidence="2 3" key="1">
    <citation type="submission" date="2021-06" db="EMBL/GenBank/DDBJ databases">
        <title>A haploid diamondback moth (Plutella xylostella L.) genome assembly resolves 31 chromosomes and identifies a diamide resistance mutation.</title>
        <authorList>
            <person name="Ward C.M."/>
            <person name="Perry K.D."/>
            <person name="Baker G."/>
            <person name="Powis K."/>
            <person name="Heckel D.G."/>
            <person name="Baxter S.W."/>
        </authorList>
    </citation>
    <scope>NUCLEOTIDE SEQUENCE [LARGE SCALE GENOMIC DNA]</scope>
    <source>
        <strain evidence="2 3">LV</strain>
        <tissue evidence="2">Single pupa</tissue>
    </source>
</reference>
<evidence type="ECO:0000313" key="3">
    <source>
        <dbReference type="Proteomes" id="UP000823941"/>
    </source>
</evidence>
<dbReference type="EMBL" id="JAHIBW010000008">
    <property type="protein sequence ID" value="KAG7308418.1"/>
    <property type="molecule type" value="Genomic_DNA"/>
</dbReference>
<sequence length="160" mass="18189">MSLKSDLRRIRTKESVRHCDSLRRGRRLYMLQMLVLAFVPHAALIMQNCTIMAQLSNTLAWSLYLDSEVSCPTHSQLSNTLAWSLYLDSEVSSGLYAGDTVVSLQEERLMLSKHLFTTSLQPAMSRRNNTSHLHLAFLWSDRNMSLLPPPAVPPHPRQAL</sequence>
<dbReference type="Proteomes" id="UP000823941">
    <property type="component" value="Chromosome 8"/>
</dbReference>
<keyword evidence="1" id="KW-0472">Membrane</keyword>
<keyword evidence="1" id="KW-1133">Transmembrane helix</keyword>
<evidence type="ECO:0000256" key="1">
    <source>
        <dbReference type="SAM" id="Phobius"/>
    </source>
</evidence>